<dbReference type="RefSeq" id="WP_088819605.1">
    <property type="nucleotide sequence ID" value="NZ_CP019964.1"/>
</dbReference>
<organism evidence="12 13">
    <name type="scientific">Candidatus Mancarchaeum acidiphilum</name>
    <dbReference type="NCBI Taxonomy" id="1920749"/>
    <lineage>
        <taxon>Archaea</taxon>
        <taxon>Candidatus Micrarchaeota</taxon>
        <taxon>Candidatus Mancarchaeum</taxon>
    </lineage>
</organism>
<dbReference type="GeneID" id="33313654"/>
<dbReference type="Gene3D" id="3.10.50.40">
    <property type="match status" value="1"/>
</dbReference>
<keyword evidence="7 8" id="KW-0413">Isomerase</keyword>
<dbReference type="Gene3D" id="2.40.10.330">
    <property type="match status" value="1"/>
</dbReference>
<dbReference type="PANTHER" id="PTHR47861:SF3">
    <property type="entry name" value="FKBP-TYPE PEPTIDYL-PROLYL CIS-TRANS ISOMERASE SLYD"/>
    <property type="match status" value="1"/>
</dbReference>
<evidence type="ECO:0000256" key="1">
    <source>
        <dbReference type="ARBA" id="ARBA00000971"/>
    </source>
</evidence>
<comment type="subcellular location">
    <subcellularLocation>
        <location evidence="2">Cytoplasm</location>
    </subcellularLocation>
</comment>
<name>A0A218NLU3_9ARCH</name>
<dbReference type="EMBL" id="CP019964">
    <property type="protein sequence ID" value="ASI13437.1"/>
    <property type="molecule type" value="Genomic_DNA"/>
</dbReference>
<proteinExistence type="inferred from homology"/>
<feature type="domain" description="PPIase FKBP-type" evidence="11">
    <location>
        <begin position="6"/>
        <end position="95"/>
    </location>
</feature>
<dbReference type="InterPro" id="IPR046357">
    <property type="entry name" value="PPIase_dom_sf"/>
</dbReference>
<evidence type="ECO:0000259" key="11">
    <source>
        <dbReference type="PROSITE" id="PS50059"/>
    </source>
</evidence>
<dbReference type="KEGG" id="marh:Mia14_0094"/>
<gene>
    <name evidence="12" type="ORF">Mia14_0094</name>
</gene>
<evidence type="ECO:0000256" key="5">
    <source>
        <dbReference type="ARBA" id="ARBA00023110"/>
    </source>
</evidence>
<dbReference type="PROSITE" id="PS50059">
    <property type="entry name" value="FKBP_PPIASE"/>
    <property type="match status" value="1"/>
</dbReference>
<evidence type="ECO:0000256" key="9">
    <source>
        <dbReference type="RuleBase" id="RU003915"/>
    </source>
</evidence>
<dbReference type="GO" id="GO:0042026">
    <property type="term" value="P:protein refolding"/>
    <property type="evidence" value="ECO:0007669"/>
    <property type="project" value="UniProtKB-ARBA"/>
</dbReference>
<protein>
    <recommendedName>
        <fullName evidence="9">Peptidyl-prolyl cis-trans isomerase</fullName>
        <ecNumber evidence="9">5.2.1.8</ecNumber>
    </recommendedName>
</protein>
<dbReference type="InterPro" id="IPR048261">
    <property type="entry name" value="SlpA/SlyD-like_ins_sf"/>
</dbReference>
<dbReference type="OrthoDB" id="8615at2157"/>
<feature type="region of interest" description="Disordered" evidence="10">
    <location>
        <begin position="221"/>
        <end position="244"/>
    </location>
</feature>
<evidence type="ECO:0000256" key="2">
    <source>
        <dbReference type="ARBA" id="ARBA00004496"/>
    </source>
</evidence>
<evidence type="ECO:0000256" key="3">
    <source>
        <dbReference type="ARBA" id="ARBA00006577"/>
    </source>
</evidence>
<keyword evidence="4" id="KW-0963">Cytoplasm</keyword>
<reference evidence="12 13" key="1">
    <citation type="journal article" date="2017" name="Nat. Commun.">
        <title>'ARMAN' archaea depend on association with euryarchaeal host in culture and in situ.</title>
        <authorList>
            <person name="Golyshina O."/>
            <person name="Toshchakov S."/>
            <person name="Makarova K."/>
            <person name="Gavrilov S."/>
            <person name="Korzhenkov A."/>
            <person name="La Cono V."/>
            <person name="Arcadi E."/>
            <person name="Nechitaylo T."/>
            <person name="Ferrer M."/>
            <person name="Kublanov I."/>
            <person name="Wolf Y."/>
            <person name="Yakimov M."/>
            <person name="Golyshin P."/>
            <person name="Slesarev A."/>
            <person name="Kozyavkin S."/>
        </authorList>
    </citation>
    <scope>NUCLEOTIDE SEQUENCE [LARGE SCALE GENOMIC DNA]</scope>
    <source>
        <strain evidence="12 13">Mia14</strain>
    </source>
</reference>
<comment type="catalytic activity">
    <reaction evidence="1 8 9">
        <text>[protein]-peptidylproline (omega=180) = [protein]-peptidylproline (omega=0)</text>
        <dbReference type="Rhea" id="RHEA:16237"/>
        <dbReference type="Rhea" id="RHEA-COMP:10747"/>
        <dbReference type="Rhea" id="RHEA-COMP:10748"/>
        <dbReference type="ChEBI" id="CHEBI:83833"/>
        <dbReference type="ChEBI" id="CHEBI:83834"/>
        <dbReference type="EC" id="5.2.1.8"/>
    </reaction>
</comment>
<comment type="similarity">
    <text evidence="3 9">Belongs to the FKBP-type PPIase family.</text>
</comment>
<dbReference type="EC" id="5.2.1.8" evidence="9"/>
<dbReference type="Pfam" id="PF22199">
    <property type="entry name" value="FKBP26_IF"/>
    <property type="match status" value="1"/>
</dbReference>
<accession>A0A218NLU3</accession>
<dbReference type="AlphaFoldDB" id="A0A218NLU3"/>
<evidence type="ECO:0000256" key="6">
    <source>
        <dbReference type="ARBA" id="ARBA00023186"/>
    </source>
</evidence>
<dbReference type="Proteomes" id="UP000197679">
    <property type="component" value="Chromosome"/>
</dbReference>
<evidence type="ECO:0000313" key="13">
    <source>
        <dbReference type="Proteomes" id="UP000197679"/>
    </source>
</evidence>
<dbReference type="InterPro" id="IPR054016">
    <property type="entry name" value="FKBP26_IF"/>
</dbReference>
<keyword evidence="5 8" id="KW-0697">Rotamase</keyword>
<keyword evidence="13" id="KW-1185">Reference proteome</keyword>
<evidence type="ECO:0000256" key="10">
    <source>
        <dbReference type="SAM" id="MobiDB-lite"/>
    </source>
</evidence>
<dbReference type="InterPro" id="IPR001179">
    <property type="entry name" value="PPIase_FKBP_dom"/>
</dbReference>
<evidence type="ECO:0000256" key="7">
    <source>
        <dbReference type="ARBA" id="ARBA00023235"/>
    </source>
</evidence>
<dbReference type="Pfam" id="PF00254">
    <property type="entry name" value="FKBP_C"/>
    <property type="match status" value="1"/>
</dbReference>
<dbReference type="GO" id="GO:0005737">
    <property type="term" value="C:cytoplasm"/>
    <property type="evidence" value="ECO:0007669"/>
    <property type="project" value="UniProtKB-SubCell"/>
</dbReference>
<evidence type="ECO:0000256" key="8">
    <source>
        <dbReference type="PROSITE-ProRule" id="PRU00277"/>
    </source>
</evidence>
<dbReference type="GO" id="GO:0003755">
    <property type="term" value="F:peptidyl-prolyl cis-trans isomerase activity"/>
    <property type="evidence" value="ECO:0007669"/>
    <property type="project" value="UniProtKB-UniRule"/>
</dbReference>
<evidence type="ECO:0000256" key="4">
    <source>
        <dbReference type="ARBA" id="ARBA00022490"/>
    </source>
</evidence>
<sequence>MSFKEKDFVEINYTAYDAEKGNVLSTTYKDKAKEADIYDEHVNYGPTLIILGSHAVVPGLEKELMNMNEGESKTFTLEPKDAFGERRKDLIGVMPISQFRENKIDPQPGMQINLDNSVATVVSVGSGRVVVDRNHPDAGKSIKYEVEVVRQLKDEKEKIEGLAKTYSVQPSRVEKEGDKFVLYYDPKFKKNADYFIGKANALSAIFAYVDGITKMNVVEEYENSAESNASEENSDTEHNEEEAS</sequence>
<dbReference type="PANTHER" id="PTHR47861">
    <property type="entry name" value="FKBP-TYPE PEPTIDYL-PROLYL CIS-TRANS ISOMERASE SLYD"/>
    <property type="match status" value="1"/>
</dbReference>
<evidence type="ECO:0000313" key="12">
    <source>
        <dbReference type="EMBL" id="ASI13437.1"/>
    </source>
</evidence>
<dbReference type="SUPFAM" id="SSF54534">
    <property type="entry name" value="FKBP-like"/>
    <property type="match status" value="1"/>
</dbReference>
<keyword evidence="6" id="KW-0143">Chaperone</keyword>
<feature type="compositionally biased region" description="Acidic residues" evidence="10">
    <location>
        <begin position="232"/>
        <end position="244"/>
    </location>
</feature>